<dbReference type="InterPro" id="IPR002694">
    <property type="entry name" value="Znf_CHC2"/>
</dbReference>
<dbReference type="Gene3D" id="1.10.860.10">
    <property type="entry name" value="DNAb Helicase, Chain A"/>
    <property type="match status" value="1"/>
</dbReference>
<feature type="domain" description="Toprim" evidence="15">
    <location>
        <begin position="252"/>
        <end position="333"/>
    </location>
</feature>
<dbReference type="EMBL" id="JACRSN010000002">
    <property type="protein sequence ID" value="MBC8532712.1"/>
    <property type="molecule type" value="Genomic_DNA"/>
</dbReference>
<keyword evidence="4 12" id="KW-0548">Nucleotidyltransferase</keyword>
<evidence type="ECO:0000256" key="2">
    <source>
        <dbReference type="ARBA" id="ARBA00022515"/>
    </source>
</evidence>
<evidence type="ECO:0000256" key="13">
    <source>
        <dbReference type="PIRNR" id="PIRNR002811"/>
    </source>
</evidence>
<dbReference type="SUPFAM" id="SSF57783">
    <property type="entry name" value="Zinc beta-ribbon"/>
    <property type="match status" value="1"/>
</dbReference>
<dbReference type="GO" id="GO:0003899">
    <property type="term" value="F:DNA-directed RNA polymerase activity"/>
    <property type="evidence" value="ECO:0007669"/>
    <property type="project" value="UniProtKB-UniRule"/>
</dbReference>
<dbReference type="FunFam" id="3.90.580.10:FF:000001">
    <property type="entry name" value="DNA primase"/>
    <property type="match status" value="1"/>
</dbReference>
<evidence type="ECO:0000256" key="3">
    <source>
        <dbReference type="ARBA" id="ARBA00022679"/>
    </source>
</evidence>
<dbReference type="PIRSF" id="PIRSF002811">
    <property type="entry name" value="DnaG"/>
    <property type="match status" value="1"/>
</dbReference>
<comment type="cofactor">
    <cofactor evidence="12 13 14">
        <name>Zn(2+)</name>
        <dbReference type="ChEBI" id="CHEBI:29105"/>
    </cofactor>
    <text evidence="12 13 14">Binds 1 zinc ion per monomer.</text>
</comment>
<evidence type="ECO:0000256" key="4">
    <source>
        <dbReference type="ARBA" id="ARBA00022695"/>
    </source>
</evidence>
<keyword evidence="9" id="KW-0460">Magnesium</keyword>
<dbReference type="Pfam" id="PF13155">
    <property type="entry name" value="Toprim_2"/>
    <property type="match status" value="1"/>
</dbReference>
<evidence type="ECO:0000256" key="7">
    <source>
        <dbReference type="ARBA" id="ARBA00022771"/>
    </source>
</evidence>
<dbReference type="Gene3D" id="3.90.980.10">
    <property type="entry name" value="DNA primase, catalytic core, N-terminal domain"/>
    <property type="match status" value="1"/>
</dbReference>
<keyword evidence="17" id="KW-1185">Reference proteome</keyword>
<dbReference type="GO" id="GO:0008270">
    <property type="term" value="F:zinc ion binding"/>
    <property type="evidence" value="ECO:0007669"/>
    <property type="project" value="UniProtKB-UniRule"/>
</dbReference>
<evidence type="ECO:0000256" key="14">
    <source>
        <dbReference type="PIRSR" id="PIRSR002811-1"/>
    </source>
</evidence>
<comment type="catalytic activity">
    <reaction evidence="12">
        <text>ssDNA + n NTP = ssDNA/pppN(pN)n-1 hybrid + (n-1) diphosphate.</text>
        <dbReference type="EC" id="2.7.7.101"/>
    </reaction>
</comment>
<dbReference type="GO" id="GO:0005524">
    <property type="term" value="F:ATP binding"/>
    <property type="evidence" value="ECO:0007669"/>
    <property type="project" value="InterPro"/>
</dbReference>
<keyword evidence="8 12" id="KW-0862">Zinc</keyword>
<sequence length="588" mass="64911">MPLPELFLQELKARSDIVDVVSSYVNLRRRGRNMVGLCPFHSEKTPSFNLYPENGSFYCFGCGAGGDVITFIRRIENLDYMEAVRFLAQRAGLEVPEHQADDGMAKIRARILEINRETARFYHAVLASAEGAAGMRYLRDRALMPHTIRHFGLGYAPDSRFALCDHLTKRGYRNDELIRANVAVGTRSGRVMDRFFARVMFPIIDLRGNVIAFGGRILTNEKPKYLNTSDTPVFKKSGSLFAMNFAKNSGAEQLILAEGYMDVIALHQAGFSNAVATLGTALTPEQARLMARYTKKVAVCYDSDEAGQKAAARSIAILRSAGLLVKIVAIPGNKDPDEFIKAHGADGPSRFKKLLASSGNDVEYQLGKLRGTHDVTMAEGRVAYLGEATSVLAALENRIEREVYAGRLAEETGVDKRTILSQAEKQRKRSDAAKQKREFREFTTVLSAVQDDINPEKHLHLRAANAEEALISYVFSNQDDAPRVFSALPPEKFCTSFNRRVYQVIMGKMNDGKALSLTDISEGFSVGEIGAIARILAKYSEVPCGRADADADIAVISEESEKLSAEAVQAASPEAIQDYLARLRDSKK</sequence>
<dbReference type="InterPro" id="IPR019475">
    <property type="entry name" value="DNA_primase_DnaB-bd"/>
</dbReference>
<dbReference type="CDD" id="cd03364">
    <property type="entry name" value="TOPRIM_DnaG_primases"/>
    <property type="match status" value="1"/>
</dbReference>
<dbReference type="InterPro" id="IPR036977">
    <property type="entry name" value="DNA_primase_Znf_CHC2"/>
</dbReference>
<dbReference type="Pfam" id="PF01807">
    <property type="entry name" value="Zn_ribbon_DnaG"/>
    <property type="match status" value="1"/>
</dbReference>
<dbReference type="Pfam" id="PF00772">
    <property type="entry name" value="DnaB"/>
    <property type="match status" value="1"/>
</dbReference>
<evidence type="ECO:0000313" key="16">
    <source>
        <dbReference type="EMBL" id="MBC8532712.1"/>
    </source>
</evidence>
<name>A0A926HM28_9FIRM</name>
<evidence type="ECO:0000256" key="6">
    <source>
        <dbReference type="ARBA" id="ARBA00022723"/>
    </source>
</evidence>
<dbReference type="EC" id="2.7.7.101" evidence="12"/>
<dbReference type="AlphaFoldDB" id="A0A926HM28"/>
<comment type="domain">
    <text evidence="12">Contains an N-terminal zinc-binding domain, a central core domain that contains the primase activity, and a C-terminal DnaB-binding domain.</text>
</comment>
<dbReference type="HAMAP" id="MF_00974">
    <property type="entry name" value="DNA_primase_DnaG"/>
    <property type="match status" value="1"/>
</dbReference>
<dbReference type="GO" id="GO:0000428">
    <property type="term" value="C:DNA-directed RNA polymerase complex"/>
    <property type="evidence" value="ECO:0007669"/>
    <property type="project" value="UniProtKB-KW"/>
</dbReference>
<dbReference type="NCBIfam" id="TIGR01391">
    <property type="entry name" value="dnaG"/>
    <property type="match status" value="1"/>
</dbReference>
<comment type="function">
    <text evidence="12 13">RNA polymerase that catalyzes the synthesis of short RNA molecules used as primers for DNA polymerase during DNA replication.</text>
</comment>
<accession>A0A926HM28</accession>
<gene>
    <name evidence="12" type="primary">dnaG</name>
    <name evidence="16" type="ORF">IAG03_01580</name>
</gene>
<evidence type="ECO:0000256" key="1">
    <source>
        <dbReference type="ARBA" id="ARBA00022478"/>
    </source>
</evidence>
<comment type="similarity">
    <text evidence="12 13">Belongs to the DnaG primase family.</text>
</comment>
<dbReference type="InterPro" id="IPR013264">
    <property type="entry name" value="DNAG_N"/>
</dbReference>
<dbReference type="SMART" id="SM00493">
    <property type="entry name" value="TOPRIM"/>
    <property type="match status" value="1"/>
</dbReference>
<keyword evidence="3 12" id="KW-0808">Transferase</keyword>
<evidence type="ECO:0000256" key="10">
    <source>
        <dbReference type="ARBA" id="ARBA00023125"/>
    </source>
</evidence>
<organism evidence="16 17">
    <name type="scientific">Yeguia hominis</name>
    <dbReference type="NCBI Taxonomy" id="2763662"/>
    <lineage>
        <taxon>Bacteria</taxon>
        <taxon>Bacillati</taxon>
        <taxon>Bacillota</taxon>
        <taxon>Clostridia</taxon>
        <taxon>Eubacteriales</taxon>
        <taxon>Yeguiaceae</taxon>
        <taxon>Yeguia</taxon>
    </lineage>
</organism>
<keyword evidence="11 12" id="KW-0804">Transcription</keyword>
<reference evidence="16" key="1">
    <citation type="submission" date="2020-08" db="EMBL/GenBank/DDBJ databases">
        <title>Genome public.</title>
        <authorList>
            <person name="Liu C."/>
            <person name="Sun Q."/>
        </authorList>
    </citation>
    <scope>NUCLEOTIDE SEQUENCE</scope>
    <source>
        <strain evidence="16">NSJ-40</strain>
    </source>
</reference>
<proteinExistence type="inferred from homology"/>
<dbReference type="InterPro" id="IPR006171">
    <property type="entry name" value="TOPRIM_dom"/>
</dbReference>
<keyword evidence="10 12" id="KW-0238">DNA-binding</keyword>
<keyword evidence="6 12" id="KW-0479">Metal-binding</keyword>
<evidence type="ECO:0000313" key="17">
    <source>
        <dbReference type="Proteomes" id="UP000651482"/>
    </source>
</evidence>
<comment type="caution">
    <text evidence="16">The sequence shown here is derived from an EMBL/GenBank/DDBJ whole genome shotgun (WGS) entry which is preliminary data.</text>
</comment>
<evidence type="ECO:0000259" key="15">
    <source>
        <dbReference type="PROSITE" id="PS50880"/>
    </source>
</evidence>
<evidence type="ECO:0000256" key="9">
    <source>
        <dbReference type="ARBA" id="ARBA00022842"/>
    </source>
</evidence>
<dbReference type="InterPro" id="IPR036185">
    <property type="entry name" value="DNA_heli_DnaB-like_N_sf"/>
</dbReference>
<dbReference type="Proteomes" id="UP000651482">
    <property type="component" value="Unassembled WGS sequence"/>
</dbReference>
<dbReference type="InterPro" id="IPR007693">
    <property type="entry name" value="DNA_helicase_DnaB-like_N"/>
</dbReference>
<evidence type="ECO:0000256" key="5">
    <source>
        <dbReference type="ARBA" id="ARBA00022705"/>
    </source>
</evidence>
<keyword evidence="5 12" id="KW-0235">DNA replication</keyword>
<dbReference type="InterPro" id="IPR050219">
    <property type="entry name" value="DnaG_primase"/>
</dbReference>
<evidence type="ECO:0000256" key="12">
    <source>
        <dbReference type="HAMAP-Rule" id="MF_00974"/>
    </source>
</evidence>
<evidence type="ECO:0000256" key="8">
    <source>
        <dbReference type="ARBA" id="ARBA00022833"/>
    </source>
</evidence>
<dbReference type="SUPFAM" id="SSF48024">
    <property type="entry name" value="N-terminal domain of DnaB helicase"/>
    <property type="match status" value="1"/>
</dbReference>
<dbReference type="Gene3D" id="3.40.1360.10">
    <property type="match status" value="1"/>
</dbReference>
<dbReference type="InterPro" id="IPR037068">
    <property type="entry name" value="DNA_primase_core_N_sf"/>
</dbReference>
<dbReference type="InterPro" id="IPR006295">
    <property type="entry name" value="DNA_primase_DnaG"/>
</dbReference>
<dbReference type="GO" id="GO:0005737">
    <property type="term" value="C:cytoplasm"/>
    <property type="evidence" value="ECO:0007669"/>
    <property type="project" value="TreeGrafter"/>
</dbReference>
<dbReference type="Pfam" id="PF10410">
    <property type="entry name" value="DnaB_bind"/>
    <property type="match status" value="1"/>
</dbReference>
<dbReference type="InterPro" id="IPR034151">
    <property type="entry name" value="TOPRIM_DnaG_bac"/>
</dbReference>
<keyword evidence="2 12" id="KW-0639">Primosome</keyword>
<dbReference type="RefSeq" id="WP_249317929.1">
    <property type="nucleotide sequence ID" value="NZ_JACRSN010000002.1"/>
</dbReference>
<dbReference type="Gene3D" id="3.90.580.10">
    <property type="entry name" value="Zinc finger, CHC2-type domain"/>
    <property type="match status" value="1"/>
</dbReference>
<dbReference type="PROSITE" id="PS50880">
    <property type="entry name" value="TOPRIM"/>
    <property type="match status" value="1"/>
</dbReference>
<comment type="subunit">
    <text evidence="12">Monomer. Interacts with DnaB.</text>
</comment>
<dbReference type="InterPro" id="IPR016136">
    <property type="entry name" value="DNA_helicase_N/primase_C"/>
</dbReference>
<dbReference type="PANTHER" id="PTHR30313:SF2">
    <property type="entry name" value="DNA PRIMASE"/>
    <property type="match status" value="1"/>
</dbReference>
<evidence type="ECO:0000256" key="11">
    <source>
        <dbReference type="ARBA" id="ARBA00023163"/>
    </source>
</evidence>
<dbReference type="GO" id="GO:0003678">
    <property type="term" value="F:DNA helicase activity"/>
    <property type="evidence" value="ECO:0007669"/>
    <property type="project" value="InterPro"/>
</dbReference>
<dbReference type="GO" id="GO:0006269">
    <property type="term" value="P:DNA replication, synthesis of primer"/>
    <property type="evidence" value="ECO:0007669"/>
    <property type="project" value="UniProtKB-UniRule"/>
</dbReference>
<dbReference type="PANTHER" id="PTHR30313">
    <property type="entry name" value="DNA PRIMASE"/>
    <property type="match status" value="1"/>
</dbReference>
<dbReference type="GO" id="GO:0003677">
    <property type="term" value="F:DNA binding"/>
    <property type="evidence" value="ECO:0007669"/>
    <property type="project" value="UniProtKB-KW"/>
</dbReference>
<keyword evidence="1 12" id="KW-0240">DNA-directed RNA polymerase</keyword>
<dbReference type="Pfam" id="PF08275">
    <property type="entry name" value="DNAG_N"/>
    <property type="match status" value="1"/>
</dbReference>
<feature type="zinc finger region" description="CHC2-type" evidence="12 14">
    <location>
        <begin position="38"/>
        <end position="62"/>
    </location>
</feature>
<dbReference type="InterPro" id="IPR030846">
    <property type="entry name" value="DnaG_bac"/>
</dbReference>
<dbReference type="SMART" id="SM00400">
    <property type="entry name" value="ZnF_CHCC"/>
    <property type="match status" value="1"/>
</dbReference>
<protein>
    <recommendedName>
        <fullName evidence="12 13">DNA primase</fullName>
        <ecNumber evidence="12">2.7.7.101</ecNumber>
    </recommendedName>
</protein>
<dbReference type="GO" id="GO:1990077">
    <property type="term" value="C:primosome complex"/>
    <property type="evidence" value="ECO:0007669"/>
    <property type="project" value="UniProtKB-KW"/>
</dbReference>
<keyword evidence="7 12" id="KW-0863">Zinc-finger</keyword>
<dbReference type="SUPFAM" id="SSF56731">
    <property type="entry name" value="DNA primase core"/>
    <property type="match status" value="1"/>
</dbReference>